<organism evidence="2 3">
    <name type="scientific">Mycena albidolilacea</name>
    <dbReference type="NCBI Taxonomy" id="1033008"/>
    <lineage>
        <taxon>Eukaryota</taxon>
        <taxon>Fungi</taxon>
        <taxon>Dikarya</taxon>
        <taxon>Basidiomycota</taxon>
        <taxon>Agaricomycotina</taxon>
        <taxon>Agaricomycetes</taxon>
        <taxon>Agaricomycetidae</taxon>
        <taxon>Agaricales</taxon>
        <taxon>Marasmiineae</taxon>
        <taxon>Mycenaceae</taxon>
        <taxon>Mycena</taxon>
    </lineage>
</organism>
<comment type="caution">
    <text evidence="2">The sequence shown here is derived from an EMBL/GenBank/DDBJ whole genome shotgun (WGS) entry which is preliminary data.</text>
</comment>
<gene>
    <name evidence="2" type="ORF">DFH08DRAFT_932306</name>
</gene>
<accession>A0AAD7EZ25</accession>
<dbReference type="Proteomes" id="UP001218218">
    <property type="component" value="Unassembled WGS sequence"/>
</dbReference>
<keyword evidence="1" id="KW-0812">Transmembrane</keyword>
<sequence length="535" mass="56818">MSTVFAAGSSHLFSVGLRRAIAFSLTQPMTLGTLSSTISLASRGLILTRRHWKWSFVSIALILLIGIQTSGWTTLIHPVPVVIEEPLRGTELDLANSALGTLQESGDPGVKYCIHATSQLPLFTVGNTESGHATIKASIGMPASLDFLDQTFNVSTGGILPATFDDVVLFDEPTKILATLQNIPDLTIGLSSNYSMTQQGFSADVSCRSQNLSNSTRPSLVISSHSEDWHYPIGMQVNFTRTITWLGVSSNCSLLDPYSRVNTQWTIAGGPDYVLMVACPELTTKNYTLIFAASGKYGFMNATVCTLAPKLTTVTAYYSNVNSSSQTISTTTHASQPVALDSPAALSAISTLSDTVFLAQGAERSVLGDELYSLKVKGNTTEDTLRNIEEYIRGVTEYSGSIFQACLSNVTNPDLAEVVATNPISQINGTYSTYTMGWERLPGATIWSLVPGTLIAIITIIVVQAATALHAGAGDASAEVFNPLDPMQLMAATAAGGLDGSLGGADDKHLTSESMENVHVVLKHIPGRGVALVPV</sequence>
<reference evidence="2" key="1">
    <citation type="submission" date="2023-03" db="EMBL/GenBank/DDBJ databases">
        <title>Massive genome expansion in bonnet fungi (Mycena s.s.) driven by repeated elements and novel gene families across ecological guilds.</title>
        <authorList>
            <consortium name="Lawrence Berkeley National Laboratory"/>
            <person name="Harder C.B."/>
            <person name="Miyauchi S."/>
            <person name="Viragh M."/>
            <person name="Kuo A."/>
            <person name="Thoen E."/>
            <person name="Andreopoulos B."/>
            <person name="Lu D."/>
            <person name="Skrede I."/>
            <person name="Drula E."/>
            <person name="Henrissat B."/>
            <person name="Morin E."/>
            <person name="Kohler A."/>
            <person name="Barry K."/>
            <person name="LaButti K."/>
            <person name="Morin E."/>
            <person name="Salamov A."/>
            <person name="Lipzen A."/>
            <person name="Mereny Z."/>
            <person name="Hegedus B."/>
            <person name="Baldrian P."/>
            <person name="Stursova M."/>
            <person name="Weitz H."/>
            <person name="Taylor A."/>
            <person name="Grigoriev I.V."/>
            <person name="Nagy L.G."/>
            <person name="Martin F."/>
            <person name="Kauserud H."/>
        </authorList>
    </citation>
    <scope>NUCLEOTIDE SEQUENCE</scope>
    <source>
        <strain evidence="2">CBHHK002</strain>
    </source>
</reference>
<feature type="transmembrane region" description="Helical" evidence="1">
    <location>
        <begin position="54"/>
        <end position="75"/>
    </location>
</feature>
<keyword evidence="1" id="KW-0472">Membrane</keyword>
<name>A0AAD7EZ25_9AGAR</name>
<protein>
    <submittedName>
        <fullName evidence="2">Uncharacterized protein</fullName>
    </submittedName>
</protein>
<evidence type="ECO:0000313" key="2">
    <source>
        <dbReference type="EMBL" id="KAJ7357954.1"/>
    </source>
</evidence>
<keyword evidence="3" id="KW-1185">Reference proteome</keyword>
<proteinExistence type="predicted"/>
<dbReference type="EMBL" id="JARIHO010000007">
    <property type="protein sequence ID" value="KAJ7357954.1"/>
    <property type="molecule type" value="Genomic_DNA"/>
</dbReference>
<feature type="transmembrane region" description="Helical" evidence="1">
    <location>
        <begin position="20"/>
        <end position="42"/>
    </location>
</feature>
<keyword evidence="1" id="KW-1133">Transmembrane helix</keyword>
<evidence type="ECO:0000313" key="3">
    <source>
        <dbReference type="Proteomes" id="UP001218218"/>
    </source>
</evidence>
<dbReference type="AlphaFoldDB" id="A0AAD7EZ25"/>
<evidence type="ECO:0000256" key="1">
    <source>
        <dbReference type="SAM" id="Phobius"/>
    </source>
</evidence>